<keyword evidence="3" id="KW-1185">Reference proteome</keyword>
<sequence length="342" mass="39901">MPSARHIATYLGLLFLTVEAVPLAAQTEKEEEEIKLNEDVIKMIQFDFAPKENPYKPLNSSLDKKWMQFKEDLSMPRSMIDSTRVKKIKGYIRAEPYTIWTKFGENPVYDVMPTIEKKWTIQWKLNPFRQYRGEYGREIKPVPGETYLYVTSPAGPGASISLDFDKLLFESLTKRGRAIKHNRTHATAWKKYASYIPTKQDHAGLEKYITRQTEKTSTDSIQSGNDEPILLYDDYIYPDNDSLKLEAPELTPAFQPVPLLPIYSAQPDSVKQQTAEKKKEKQEKKTKAKASQPEAIPDYQRYIRQRAAEDSIRRHEFLRRDKSNRNAYDVEIQTRRLREQQN</sequence>
<name>A0A412GRL1_9BACT</name>
<organism evidence="2 3">
    <name type="scientific">Phocaeicola coprocola</name>
    <dbReference type="NCBI Taxonomy" id="310298"/>
    <lineage>
        <taxon>Bacteria</taxon>
        <taxon>Pseudomonadati</taxon>
        <taxon>Bacteroidota</taxon>
        <taxon>Bacteroidia</taxon>
        <taxon>Bacteroidales</taxon>
        <taxon>Bacteroidaceae</taxon>
        <taxon>Phocaeicola</taxon>
    </lineage>
</organism>
<dbReference type="EMBL" id="QRUU01000022">
    <property type="protein sequence ID" value="RGR97448.1"/>
    <property type="molecule type" value="Genomic_DNA"/>
</dbReference>
<dbReference type="RefSeq" id="WP_007566400.1">
    <property type="nucleotide sequence ID" value="NZ_CABKNL010000064.1"/>
</dbReference>
<proteinExistence type="predicted"/>
<dbReference type="AlphaFoldDB" id="A0A412GRL1"/>
<feature type="compositionally biased region" description="Basic and acidic residues" evidence="1">
    <location>
        <begin position="274"/>
        <end position="285"/>
    </location>
</feature>
<dbReference type="GeneID" id="79860535"/>
<comment type="caution">
    <text evidence="2">The sequence shown here is derived from an EMBL/GenBank/DDBJ whole genome shotgun (WGS) entry which is preliminary data.</text>
</comment>
<evidence type="ECO:0000313" key="2">
    <source>
        <dbReference type="EMBL" id="RGR97448.1"/>
    </source>
</evidence>
<protein>
    <submittedName>
        <fullName evidence="2">DUF4858 domain-containing protein</fullName>
    </submittedName>
</protein>
<feature type="compositionally biased region" description="Basic and acidic residues" evidence="1">
    <location>
        <begin position="332"/>
        <end position="342"/>
    </location>
</feature>
<reference evidence="2 3" key="1">
    <citation type="submission" date="2018-08" db="EMBL/GenBank/DDBJ databases">
        <title>A genome reference for cultivated species of the human gut microbiota.</title>
        <authorList>
            <person name="Zou Y."/>
            <person name="Xue W."/>
            <person name="Luo G."/>
        </authorList>
    </citation>
    <scope>NUCLEOTIDE SEQUENCE [LARGE SCALE GENOMIC DNA]</scope>
    <source>
        <strain evidence="2 3">AF24-2</strain>
    </source>
</reference>
<evidence type="ECO:0000256" key="1">
    <source>
        <dbReference type="SAM" id="MobiDB-lite"/>
    </source>
</evidence>
<accession>A0A412GRL1</accession>
<evidence type="ECO:0000313" key="3">
    <source>
        <dbReference type="Proteomes" id="UP000285864"/>
    </source>
</evidence>
<gene>
    <name evidence="2" type="ORF">DWY20_06715</name>
</gene>
<dbReference type="Proteomes" id="UP000285864">
    <property type="component" value="Unassembled WGS sequence"/>
</dbReference>
<feature type="compositionally biased region" description="Basic and acidic residues" evidence="1">
    <location>
        <begin position="306"/>
        <end position="324"/>
    </location>
</feature>
<feature type="region of interest" description="Disordered" evidence="1">
    <location>
        <begin position="265"/>
        <end position="342"/>
    </location>
</feature>